<gene>
    <name evidence="3" type="ORF">GCM10009765_21980</name>
</gene>
<dbReference type="InterPro" id="IPR046253">
    <property type="entry name" value="DUF6286"/>
</dbReference>
<feature type="transmembrane region" description="Helical" evidence="1">
    <location>
        <begin position="31"/>
        <end position="53"/>
    </location>
</feature>
<dbReference type="EMBL" id="BAAANY010000008">
    <property type="protein sequence ID" value="GAA1672202.1"/>
    <property type="molecule type" value="Genomic_DNA"/>
</dbReference>
<proteinExistence type="predicted"/>
<keyword evidence="1" id="KW-1133">Transmembrane helix</keyword>
<sequence>MVAVQMILGQTPWINYLVAARSLHEIHWNDLIPAVAGAVIAGVGVVLLLTALLPGKPTVLPLAGDLPSGATRHSLRSTLRAAGSTVDGVNGLALNLRGRKISATVRTDRTNTSGLADAVRAALQNRLDQIDPARTPKIRIRVRATRSQS</sequence>
<accession>A0ABN2GJB3</accession>
<comment type="caution">
    <text evidence="3">The sequence shown here is derived from an EMBL/GenBank/DDBJ whole genome shotgun (WGS) entry which is preliminary data.</text>
</comment>
<reference evidence="3 4" key="1">
    <citation type="journal article" date="2019" name="Int. J. Syst. Evol. Microbiol.">
        <title>The Global Catalogue of Microorganisms (GCM) 10K type strain sequencing project: providing services to taxonomists for standard genome sequencing and annotation.</title>
        <authorList>
            <consortium name="The Broad Institute Genomics Platform"/>
            <consortium name="The Broad Institute Genome Sequencing Center for Infectious Disease"/>
            <person name="Wu L."/>
            <person name="Ma J."/>
        </authorList>
    </citation>
    <scope>NUCLEOTIDE SEQUENCE [LARGE SCALE GENOMIC DNA]</scope>
    <source>
        <strain evidence="3 4">JCM 14718</strain>
    </source>
</reference>
<evidence type="ECO:0000259" key="2">
    <source>
        <dbReference type="Pfam" id="PF19803"/>
    </source>
</evidence>
<evidence type="ECO:0000313" key="4">
    <source>
        <dbReference type="Proteomes" id="UP001500618"/>
    </source>
</evidence>
<dbReference type="Pfam" id="PF19803">
    <property type="entry name" value="DUF6286"/>
    <property type="match status" value="1"/>
</dbReference>
<name>A0ABN2GJB3_9ACTN</name>
<keyword evidence="1" id="KW-0472">Membrane</keyword>
<keyword evidence="1" id="KW-0812">Transmembrane</keyword>
<organism evidence="3 4">
    <name type="scientific">Fodinicola feengrottensis</name>
    <dbReference type="NCBI Taxonomy" id="435914"/>
    <lineage>
        <taxon>Bacteria</taxon>
        <taxon>Bacillati</taxon>
        <taxon>Actinomycetota</taxon>
        <taxon>Actinomycetes</taxon>
        <taxon>Mycobacteriales</taxon>
        <taxon>Fodinicola</taxon>
    </lineage>
</organism>
<dbReference type="Proteomes" id="UP001500618">
    <property type="component" value="Unassembled WGS sequence"/>
</dbReference>
<evidence type="ECO:0000313" key="3">
    <source>
        <dbReference type="EMBL" id="GAA1672202.1"/>
    </source>
</evidence>
<evidence type="ECO:0000256" key="1">
    <source>
        <dbReference type="SAM" id="Phobius"/>
    </source>
</evidence>
<protein>
    <recommendedName>
        <fullName evidence="2">DUF6286 domain-containing protein</fullName>
    </recommendedName>
</protein>
<keyword evidence="4" id="KW-1185">Reference proteome</keyword>
<feature type="domain" description="DUF6286" evidence="2">
    <location>
        <begin position="43"/>
        <end position="143"/>
    </location>
</feature>